<protein>
    <recommendedName>
        <fullName evidence="3">NHL domain-containing protein</fullName>
    </recommendedName>
</protein>
<dbReference type="SUPFAM" id="SSF63825">
    <property type="entry name" value="YWTD domain"/>
    <property type="match status" value="1"/>
</dbReference>
<dbReference type="EMBL" id="JARPOI010000019">
    <property type="protein sequence ID" value="KAJ9132799.1"/>
    <property type="molecule type" value="Genomic_DNA"/>
</dbReference>
<proteinExistence type="predicted"/>
<dbReference type="Proteomes" id="UP001174677">
    <property type="component" value="Unassembled WGS sequence"/>
</dbReference>
<comment type="caution">
    <text evidence="1">The sequence shown here is derived from an EMBL/GenBank/DDBJ whole genome shotgun (WGS) entry which is preliminary data.</text>
</comment>
<sequence length="764" mass="86685">MSLRYRHLRQISVLLSRIFPGNHLQQSKEVINFCSASFFIPVHHSDDYKISDWRILDKGFHSQSYFQVPAISQVTNESTLHVDDILSVIQSTFCELQGPDHCWLNRVEGEKDCFKEDGTFLVLAGQFFENSQIVLMIEKIKSLQRKYPELCVMGFHSGNSIGYAAVQAYLIELIMKEYITFPILLSNKNFLEMENGACYILFRDSRSPVIYHEKDLDLGMLNKGIEELNVQQIGNVDNENYSSYKLKSTWVKQAEGIKEPDFPSSLQNMLLYFPGCISADESSDRLFLSDSNHHRIIILDGNGKIMDCIGSSPGFEDGEFESAKLLRPAGSFYHDAEDCLYIVDSENQAIRRADMKRRVLETLYPTCSVNKNNSVWTWIANKVGFATKIDSKSKEFDSQLLVFPWHLLKSVDDSFLIINRSFETLWIMDLASGEIKECIKGFPKILETYGQLIMDKVSLLKQMPSDWLQRCINADSSPKVFPFASLISAVTTFHNLIVVCDTVAQRVLKLDRESGVCSNFQFSNFGILGFPYWASFHLERVFSEAPCRRGWTDHLQSFSSLPGRIDIRLNVDIPMDVELVEPLQKECIWRQARGAATEVLGRECIEGSSEKVGVAQQWYDDLDNLAFSTPEYEITGEDGNTTSDVKSEDGRVHIDCAINTSPGTSEVIIYAALYLKLRGDPDLHADSRENYAARITDILNPGRITGIRRDACIQLLKSNADLRDLTFMKPLHVRIKLDCVDHPKADNGKDIILTNSSLEVNVTL</sequence>
<keyword evidence="2" id="KW-1185">Reference proteome</keyword>
<evidence type="ECO:0000313" key="2">
    <source>
        <dbReference type="Proteomes" id="UP001174677"/>
    </source>
</evidence>
<evidence type="ECO:0008006" key="3">
    <source>
        <dbReference type="Google" id="ProtNLM"/>
    </source>
</evidence>
<dbReference type="PANTHER" id="PTHR46388:SF3">
    <property type="entry name" value="DUF1618 DOMAIN-CONTAINING PROTEIN"/>
    <property type="match status" value="1"/>
</dbReference>
<dbReference type="PANTHER" id="PTHR46388">
    <property type="entry name" value="NHL REPEAT-CONTAINING PROTEIN 2"/>
    <property type="match status" value="1"/>
</dbReference>
<accession>A0ABQ9KDS7</accession>
<name>A0ABQ9KDS7_HEVBR</name>
<gene>
    <name evidence="1" type="ORF">P3X46_033632</name>
</gene>
<evidence type="ECO:0000313" key="1">
    <source>
        <dbReference type="EMBL" id="KAJ9132799.1"/>
    </source>
</evidence>
<reference evidence="1 2" key="1">
    <citation type="journal article" date="2023" name="Plant Biotechnol. J.">
        <title>Chromosome-level wild Hevea brasiliensis genome provides new tools for genomic-assisted breeding and valuable loci to elevate rubber yield.</title>
        <authorList>
            <person name="Cheng H."/>
            <person name="Song X."/>
            <person name="Hu Y."/>
            <person name="Wu T."/>
            <person name="Yang Q."/>
            <person name="An Z."/>
            <person name="Feng S."/>
            <person name="Deng Z."/>
            <person name="Wu W."/>
            <person name="Zeng X."/>
            <person name="Tu M."/>
            <person name="Wang X."/>
            <person name="Huang H."/>
        </authorList>
    </citation>
    <scope>NUCLEOTIDE SEQUENCE [LARGE SCALE GENOMIC DNA]</scope>
    <source>
        <strain evidence="1">MT/VB/25A 57/8</strain>
    </source>
</reference>
<dbReference type="Gene3D" id="2.120.10.30">
    <property type="entry name" value="TolB, C-terminal domain"/>
    <property type="match status" value="1"/>
</dbReference>
<organism evidence="1 2">
    <name type="scientific">Hevea brasiliensis</name>
    <name type="common">Para rubber tree</name>
    <name type="synonym">Siphonia brasiliensis</name>
    <dbReference type="NCBI Taxonomy" id="3981"/>
    <lineage>
        <taxon>Eukaryota</taxon>
        <taxon>Viridiplantae</taxon>
        <taxon>Streptophyta</taxon>
        <taxon>Embryophyta</taxon>
        <taxon>Tracheophyta</taxon>
        <taxon>Spermatophyta</taxon>
        <taxon>Magnoliopsida</taxon>
        <taxon>eudicotyledons</taxon>
        <taxon>Gunneridae</taxon>
        <taxon>Pentapetalae</taxon>
        <taxon>rosids</taxon>
        <taxon>fabids</taxon>
        <taxon>Malpighiales</taxon>
        <taxon>Euphorbiaceae</taxon>
        <taxon>Crotonoideae</taxon>
        <taxon>Micrandreae</taxon>
        <taxon>Hevea</taxon>
    </lineage>
</organism>
<dbReference type="InterPro" id="IPR011042">
    <property type="entry name" value="6-blade_b-propeller_TolB-like"/>
</dbReference>